<accession>A0ABU3Q9U4</accession>
<dbReference type="Gene3D" id="1.20.1720.10">
    <property type="entry name" value="Multidrug resistance protein D"/>
    <property type="match status" value="1"/>
</dbReference>
<feature type="transmembrane region" description="Helical" evidence="6">
    <location>
        <begin position="290"/>
        <end position="313"/>
    </location>
</feature>
<dbReference type="InterPro" id="IPR036259">
    <property type="entry name" value="MFS_trans_sf"/>
</dbReference>
<feature type="transmembrane region" description="Helical" evidence="6">
    <location>
        <begin position="102"/>
        <end position="123"/>
    </location>
</feature>
<feature type="transmembrane region" description="Helical" evidence="6">
    <location>
        <begin position="418"/>
        <end position="438"/>
    </location>
</feature>
<proteinExistence type="predicted"/>
<keyword evidence="5 6" id="KW-0472">Membrane</keyword>
<dbReference type="PROSITE" id="PS50850">
    <property type="entry name" value="MFS"/>
    <property type="match status" value="1"/>
</dbReference>
<comment type="subcellular location">
    <subcellularLocation>
        <location evidence="1">Membrane</location>
        <topology evidence="1">Multi-pass membrane protein</topology>
    </subcellularLocation>
</comment>
<feature type="transmembrane region" description="Helical" evidence="6">
    <location>
        <begin position="349"/>
        <end position="370"/>
    </location>
</feature>
<feature type="transmembrane region" description="Helical" evidence="6">
    <location>
        <begin position="49"/>
        <end position="69"/>
    </location>
</feature>
<dbReference type="PANTHER" id="PTHR42718:SF9">
    <property type="entry name" value="MAJOR FACILITATOR SUPERFAMILY MULTIDRUG TRANSPORTER MFSC"/>
    <property type="match status" value="1"/>
</dbReference>
<evidence type="ECO:0000256" key="6">
    <source>
        <dbReference type="SAM" id="Phobius"/>
    </source>
</evidence>
<dbReference type="RefSeq" id="WP_315727281.1">
    <property type="nucleotide sequence ID" value="NZ_JAVUPU010000007.1"/>
</dbReference>
<dbReference type="PANTHER" id="PTHR42718">
    <property type="entry name" value="MAJOR FACILITATOR SUPERFAMILY MULTIDRUG TRANSPORTER MFSC"/>
    <property type="match status" value="1"/>
</dbReference>
<evidence type="ECO:0000256" key="4">
    <source>
        <dbReference type="ARBA" id="ARBA00022989"/>
    </source>
</evidence>
<comment type="caution">
    <text evidence="8">The sequence shown here is derived from an EMBL/GenBank/DDBJ whole genome shotgun (WGS) entry which is preliminary data.</text>
</comment>
<dbReference type="CDD" id="cd17321">
    <property type="entry name" value="MFS_MMR_MDR_like"/>
    <property type="match status" value="1"/>
</dbReference>
<keyword evidence="3 6" id="KW-0812">Transmembrane</keyword>
<evidence type="ECO:0000256" key="3">
    <source>
        <dbReference type="ARBA" id="ARBA00022692"/>
    </source>
</evidence>
<keyword evidence="4 6" id="KW-1133">Transmembrane helix</keyword>
<organism evidence="8 9">
    <name type="scientific">Sphingosinicella rhizophila</name>
    <dbReference type="NCBI Taxonomy" id="3050082"/>
    <lineage>
        <taxon>Bacteria</taxon>
        <taxon>Pseudomonadati</taxon>
        <taxon>Pseudomonadota</taxon>
        <taxon>Alphaproteobacteria</taxon>
        <taxon>Sphingomonadales</taxon>
        <taxon>Sphingosinicellaceae</taxon>
        <taxon>Sphingosinicella</taxon>
    </lineage>
</organism>
<feature type="transmembrane region" description="Helical" evidence="6">
    <location>
        <begin position="259"/>
        <end position="284"/>
    </location>
</feature>
<reference evidence="8 9" key="1">
    <citation type="submission" date="2023-05" db="EMBL/GenBank/DDBJ databases">
        <authorList>
            <person name="Guo Y."/>
        </authorList>
    </citation>
    <scope>NUCLEOTIDE SEQUENCE [LARGE SCALE GENOMIC DNA]</scope>
    <source>
        <strain evidence="8 9">GR2756</strain>
    </source>
</reference>
<dbReference type="Gene3D" id="1.20.1250.20">
    <property type="entry name" value="MFS general substrate transporter like domains"/>
    <property type="match status" value="1"/>
</dbReference>
<name>A0ABU3Q9U4_9SPHN</name>
<feature type="transmembrane region" description="Helical" evidence="6">
    <location>
        <begin position="193"/>
        <end position="213"/>
    </location>
</feature>
<evidence type="ECO:0000259" key="7">
    <source>
        <dbReference type="PROSITE" id="PS50850"/>
    </source>
</evidence>
<gene>
    <name evidence="8" type="ORF">RQX22_14575</name>
</gene>
<dbReference type="InterPro" id="IPR020846">
    <property type="entry name" value="MFS_dom"/>
</dbReference>
<sequence>MSPSPARLRWSIVAVLAAMALAVLDAGMVNVALPTLGRAFGIPPGEALLAVSAYQLALLIGLLPCAHLAERLGFRRFFIGGVGLFGFASLLCAVAPSLPLLVAIRSAQGLGAAAIMALGVALLRAALGTDRLADAIGWNALTIAICSAAGPTLGALVLSLGSWRWLFLAGLPFSIVALIAARRLPEVGATGDPVDIFAIVLHAATAASLFGAMRKFADHPLVATLWLAAALLSFTLLLRRERGRERPVLPFDLLTRPRFRASVLASVCCFTAQSAGLVGLTFYLQNGLGHGPMVTGLLLTCWPIAVGMTSIAARRLGERIDAGGQCALGATLLAIGLALSASLPPEGGVAPLAVAALACGGGFGMFQLANNRNLFLIAPEERSAAAGGMQGTARLMGQTAGTLLAALLFASIASNVVAPRAGLAAAAIFAFAAALISWRQSSVSTSHGKAD</sequence>
<keyword evidence="2" id="KW-0813">Transport</keyword>
<evidence type="ECO:0000256" key="1">
    <source>
        <dbReference type="ARBA" id="ARBA00004141"/>
    </source>
</evidence>
<evidence type="ECO:0000256" key="2">
    <source>
        <dbReference type="ARBA" id="ARBA00022448"/>
    </source>
</evidence>
<dbReference type="EMBL" id="JAVUPU010000007">
    <property type="protein sequence ID" value="MDT9600183.1"/>
    <property type="molecule type" value="Genomic_DNA"/>
</dbReference>
<feature type="transmembrane region" description="Helical" evidence="6">
    <location>
        <begin position="219"/>
        <end position="238"/>
    </location>
</feature>
<dbReference type="InterPro" id="IPR011701">
    <property type="entry name" value="MFS"/>
</dbReference>
<dbReference type="Pfam" id="PF07690">
    <property type="entry name" value="MFS_1"/>
    <property type="match status" value="1"/>
</dbReference>
<feature type="domain" description="Major facilitator superfamily (MFS) profile" evidence="7">
    <location>
        <begin position="11"/>
        <end position="445"/>
    </location>
</feature>
<feature type="transmembrane region" description="Helical" evidence="6">
    <location>
        <begin position="325"/>
        <end position="343"/>
    </location>
</feature>
<feature type="transmembrane region" description="Helical" evidence="6">
    <location>
        <begin position="163"/>
        <end position="181"/>
    </location>
</feature>
<dbReference type="SUPFAM" id="SSF103473">
    <property type="entry name" value="MFS general substrate transporter"/>
    <property type="match status" value="1"/>
</dbReference>
<evidence type="ECO:0000313" key="9">
    <source>
        <dbReference type="Proteomes" id="UP001259572"/>
    </source>
</evidence>
<keyword evidence="9" id="KW-1185">Reference proteome</keyword>
<feature type="transmembrane region" description="Helical" evidence="6">
    <location>
        <begin position="391"/>
        <end position="412"/>
    </location>
</feature>
<protein>
    <submittedName>
        <fullName evidence="8">MFS transporter</fullName>
    </submittedName>
</protein>
<dbReference type="Proteomes" id="UP001259572">
    <property type="component" value="Unassembled WGS sequence"/>
</dbReference>
<evidence type="ECO:0000256" key="5">
    <source>
        <dbReference type="ARBA" id="ARBA00023136"/>
    </source>
</evidence>
<evidence type="ECO:0000313" key="8">
    <source>
        <dbReference type="EMBL" id="MDT9600183.1"/>
    </source>
</evidence>
<feature type="transmembrane region" description="Helical" evidence="6">
    <location>
        <begin position="76"/>
        <end position="96"/>
    </location>
</feature>
<feature type="transmembrane region" description="Helical" evidence="6">
    <location>
        <begin position="135"/>
        <end position="157"/>
    </location>
</feature>